<dbReference type="SMART" id="SM00448">
    <property type="entry name" value="REC"/>
    <property type="match status" value="1"/>
</dbReference>
<accession>A0A2S6N435</accession>
<name>A0A2S6N435_9HYPH</name>
<keyword evidence="5" id="KW-1185">Reference proteome</keyword>
<dbReference type="RefSeq" id="WP_104508746.1">
    <property type="nucleotide sequence ID" value="NZ_JACIGC010000001.1"/>
</dbReference>
<dbReference type="PROSITE" id="PS50110">
    <property type="entry name" value="RESPONSE_REGULATORY"/>
    <property type="match status" value="1"/>
</dbReference>
<evidence type="ECO:0000313" key="4">
    <source>
        <dbReference type="EMBL" id="PPQ29383.1"/>
    </source>
</evidence>
<reference evidence="4 5" key="1">
    <citation type="journal article" date="2018" name="Arch. Microbiol.">
        <title>New insights into the metabolic potential of the phototrophic purple bacterium Rhodopila globiformis DSM 161(T) from its draft genome sequence and evidence for a vanadium-dependent nitrogenase.</title>
        <authorList>
            <person name="Imhoff J.F."/>
            <person name="Rahn T."/>
            <person name="Kunzel S."/>
            <person name="Neulinger S.C."/>
        </authorList>
    </citation>
    <scope>NUCLEOTIDE SEQUENCE [LARGE SCALE GENOMIC DNA]</scope>
    <source>
        <strain evidence="4 5">DSM 16996</strain>
    </source>
</reference>
<evidence type="ECO:0000256" key="3">
    <source>
        <dbReference type="ARBA" id="ARBA00023163"/>
    </source>
</evidence>
<protein>
    <submittedName>
        <fullName evidence="4">Uncharacterized protein</fullName>
    </submittedName>
</protein>
<keyword evidence="3" id="KW-0804">Transcription</keyword>
<dbReference type="SUPFAM" id="SSF52172">
    <property type="entry name" value="CheY-like"/>
    <property type="match status" value="1"/>
</dbReference>
<evidence type="ECO:0000313" key="5">
    <source>
        <dbReference type="Proteomes" id="UP000239089"/>
    </source>
</evidence>
<proteinExistence type="predicted"/>
<dbReference type="EMBL" id="NHSJ01000093">
    <property type="protein sequence ID" value="PPQ29383.1"/>
    <property type="molecule type" value="Genomic_DNA"/>
</dbReference>
<dbReference type="InterPro" id="IPR011006">
    <property type="entry name" value="CheY-like_superfamily"/>
</dbReference>
<dbReference type="OrthoDB" id="5181538at2"/>
<dbReference type="PANTHER" id="PTHR44591">
    <property type="entry name" value="STRESS RESPONSE REGULATOR PROTEIN 1"/>
    <property type="match status" value="1"/>
</dbReference>
<dbReference type="InterPro" id="IPR001789">
    <property type="entry name" value="Sig_transdc_resp-reg_receiver"/>
</dbReference>
<keyword evidence="2" id="KW-0805">Transcription regulation</keyword>
<evidence type="ECO:0000256" key="1">
    <source>
        <dbReference type="ARBA" id="ARBA00022553"/>
    </source>
</evidence>
<dbReference type="AlphaFoldDB" id="A0A2S6N435"/>
<keyword evidence="1" id="KW-0597">Phosphoprotein</keyword>
<dbReference type="Gene3D" id="3.40.50.2300">
    <property type="match status" value="1"/>
</dbReference>
<evidence type="ECO:0000256" key="2">
    <source>
        <dbReference type="ARBA" id="ARBA00023015"/>
    </source>
</evidence>
<organism evidence="4 5">
    <name type="scientific">Rhodoblastus sphagnicola</name>
    <dbReference type="NCBI Taxonomy" id="333368"/>
    <lineage>
        <taxon>Bacteria</taxon>
        <taxon>Pseudomonadati</taxon>
        <taxon>Pseudomonadota</taxon>
        <taxon>Alphaproteobacteria</taxon>
        <taxon>Hyphomicrobiales</taxon>
        <taxon>Rhodoblastaceae</taxon>
        <taxon>Rhodoblastus</taxon>
    </lineage>
</organism>
<dbReference type="GO" id="GO:0000160">
    <property type="term" value="P:phosphorelay signal transduction system"/>
    <property type="evidence" value="ECO:0007669"/>
    <property type="project" value="InterPro"/>
</dbReference>
<sequence>MSQAPESALVSRLLVVDDDLIQRRLIAKIAAQAGHEVAQACSVAEAEAILAQTCLEQRPFDCVTVDLGLTDGVGADLLHLTAEKCPGARVLIVTGETGHLLDDTLTIAREHEIEIAHIFIKPLDLVGLRDALKRERESLARRSAA</sequence>
<dbReference type="Pfam" id="PF00072">
    <property type="entry name" value="Response_reg"/>
    <property type="match status" value="1"/>
</dbReference>
<dbReference type="Proteomes" id="UP000239089">
    <property type="component" value="Unassembled WGS sequence"/>
</dbReference>
<dbReference type="PANTHER" id="PTHR44591:SF3">
    <property type="entry name" value="RESPONSE REGULATORY DOMAIN-CONTAINING PROTEIN"/>
    <property type="match status" value="1"/>
</dbReference>
<gene>
    <name evidence="4" type="ORF">CCR94_15405</name>
</gene>
<comment type="caution">
    <text evidence="4">The sequence shown here is derived from an EMBL/GenBank/DDBJ whole genome shotgun (WGS) entry which is preliminary data.</text>
</comment>
<dbReference type="InterPro" id="IPR050595">
    <property type="entry name" value="Bact_response_regulator"/>
</dbReference>